<gene>
    <name evidence="3" type="ORF">BTA019</name>
</gene>
<reference evidence="3" key="3">
    <citation type="submission" date="2015-06" db="EMBL/GenBank/DDBJ databases">
        <authorList>
            <person name="Hoefler B.C."/>
            <person name="Straight P.D."/>
        </authorList>
    </citation>
    <scope>NUCLEOTIDE SEQUENCE</scope>
    <source>
        <strain evidence="3">91E135</strain>
        <plasmid evidence="3">lp150</plasmid>
    </source>
</reference>
<name>T1ECI7_BORT9</name>
<feature type="compositionally biased region" description="Acidic residues" evidence="2">
    <location>
        <begin position="165"/>
        <end position="181"/>
    </location>
</feature>
<accession>T1ECI7</accession>
<evidence type="ECO:0000256" key="1">
    <source>
        <dbReference type="SAM" id="Coils"/>
    </source>
</evidence>
<protein>
    <recommendedName>
        <fullName evidence="4">Lipoprotein</fullName>
    </recommendedName>
</protein>
<keyword evidence="3" id="KW-0614">Plasmid</keyword>
<dbReference type="RefSeq" id="WP_054287448.1">
    <property type="nucleotide sequence ID" value="NC_021624.2"/>
</dbReference>
<dbReference type="AlphaFoldDB" id="T1ECI7"/>
<evidence type="ECO:0000313" key="3">
    <source>
        <dbReference type="EMBL" id="ADN26447.3"/>
    </source>
</evidence>
<reference evidence="3" key="2">
    <citation type="journal article" date="2013" name="J. Bacteriol.">
        <title>Large linear plasmids of Borrelia species that cause relapsing fever.</title>
        <authorList>
            <person name="Miller S.C."/>
            <person name="Porcella S.F."/>
            <person name="Raffel S.J."/>
            <person name="Schwan T.G."/>
            <person name="Barbour A.G."/>
        </authorList>
    </citation>
    <scope>NUCLEOTIDE SEQUENCE</scope>
    <source>
        <strain evidence="3">91E135</strain>
        <plasmid evidence="3">lp150</plasmid>
    </source>
</reference>
<sequence length="330" mass="37772">MIDKRLKKENYYMKRVNVRIYIVAVATLSCKQGVSRNVISQDGMRVVSSKTYIPTNPDVPKVIKPSKSKQKILIPTMPGVKKTFDSDIKRDKAYVEFKQIINEYKKQLEIELNKVTANKSVDDLIKSLSEYNTQSQWNYIYTSLEHDESVIENLRVILDKLSNPVEEESDEKEPDEEEPDEENKGFFTRTFTNFFFSKTNSSGPDDTVSKSSVDRNLEHEVLVDDLLSNLFNLTDLIHKILHKWSDEKNLVKFQSAEELAEKSAQLKTIMQARNTAISKIKAQIVSAAKNIDDEEKLVKELEKITEDGEANSALKDVESSAAKDWTVTSY</sequence>
<feature type="region of interest" description="Disordered" evidence="2">
    <location>
        <begin position="162"/>
        <end position="183"/>
    </location>
</feature>
<dbReference type="PROSITE" id="PS51257">
    <property type="entry name" value="PROKAR_LIPOPROTEIN"/>
    <property type="match status" value="1"/>
</dbReference>
<keyword evidence="1" id="KW-0175">Coiled coil</keyword>
<reference evidence="3" key="1">
    <citation type="submission" date="2012-01" db="EMBL/GenBank/DDBJ databases">
        <authorList>
            <person name="Campeau S.A."/>
            <person name="Porcella S.F."/>
            <person name="Schwan T.G."/>
            <person name="Barbour A.G."/>
        </authorList>
    </citation>
    <scope>NUCLEOTIDE SEQUENCE</scope>
    <source>
        <strain evidence="3">91E135</strain>
        <plasmid evidence="3">lp150</plasmid>
    </source>
</reference>
<feature type="coiled-coil region" evidence="1">
    <location>
        <begin position="284"/>
        <end position="311"/>
    </location>
</feature>
<proteinExistence type="predicted"/>
<organism evidence="3">
    <name type="scientific">Borrelia turicatae (strain 91E135)</name>
    <dbReference type="NCBI Taxonomy" id="314724"/>
    <lineage>
        <taxon>Bacteria</taxon>
        <taxon>Pseudomonadati</taxon>
        <taxon>Spirochaetota</taxon>
        <taxon>Spirochaetia</taxon>
        <taxon>Spirochaetales</taxon>
        <taxon>Borreliaceae</taxon>
        <taxon>Borrelia</taxon>
    </lineage>
</organism>
<evidence type="ECO:0008006" key="4">
    <source>
        <dbReference type="Google" id="ProtNLM"/>
    </source>
</evidence>
<evidence type="ECO:0000256" key="2">
    <source>
        <dbReference type="SAM" id="MobiDB-lite"/>
    </source>
</evidence>
<geneLocation type="plasmid" evidence="3">
    <name>lp150</name>
</geneLocation>
<dbReference type="EMBL" id="HM008710">
    <property type="protein sequence ID" value="ADN26447.3"/>
    <property type="molecule type" value="Genomic_DNA"/>
</dbReference>